<dbReference type="GO" id="GO:0007143">
    <property type="term" value="P:female meiotic nuclear division"/>
    <property type="evidence" value="ECO:0007669"/>
    <property type="project" value="TreeGrafter"/>
</dbReference>
<dbReference type="GO" id="GO:0000800">
    <property type="term" value="C:lateral element"/>
    <property type="evidence" value="ECO:0007669"/>
    <property type="project" value="TreeGrafter"/>
</dbReference>
<dbReference type="PANTHER" id="PTHR15607:SF12">
    <property type="entry name" value="SYNAPTONEMAL COMPLEX PROTEIN 2"/>
    <property type="match status" value="1"/>
</dbReference>
<accession>A0A1B6EDC4</accession>
<feature type="compositionally biased region" description="Basic and acidic residues" evidence="1">
    <location>
        <begin position="519"/>
        <end position="528"/>
    </location>
</feature>
<dbReference type="PANTHER" id="PTHR15607">
    <property type="entry name" value="SYNAPTONEMAL COMPLEX PROTEIN-RELATED"/>
    <property type="match status" value="1"/>
</dbReference>
<evidence type="ECO:0000313" key="3">
    <source>
        <dbReference type="EMBL" id="JAS35864.1"/>
    </source>
</evidence>
<dbReference type="InterPro" id="IPR024835">
    <property type="entry name" value="SYCP2-like"/>
</dbReference>
<dbReference type="AlphaFoldDB" id="A0A1B6EDC4"/>
<dbReference type="EMBL" id="GEDC01001434">
    <property type="protein sequence ID" value="JAS35864.1"/>
    <property type="molecule type" value="Transcribed_RNA"/>
</dbReference>
<feature type="domain" description="Synaptonemal complex protein 2 Spt16M-like" evidence="2">
    <location>
        <begin position="252"/>
        <end position="310"/>
    </location>
</feature>
<feature type="region of interest" description="Disordered" evidence="1">
    <location>
        <begin position="517"/>
        <end position="536"/>
    </location>
</feature>
<dbReference type="GO" id="GO:0000779">
    <property type="term" value="C:condensed chromosome, centromeric region"/>
    <property type="evidence" value="ECO:0007669"/>
    <property type="project" value="TreeGrafter"/>
</dbReference>
<reference evidence="3" key="1">
    <citation type="submission" date="2015-12" db="EMBL/GenBank/DDBJ databases">
        <title>De novo transcriptome assembly of four potential Pierce s Disease insect vectors from Arizona vineyards.</title>
        <authorList>
            <person name="Tassone E.E."/>
        </authorList>
    </citation>
    <scope>NUCLEOTIDE SEQUENCE</scope>
</reference>
<name>A0A1B6EDC4_9HEMI</name>
<organism evidence="3">
    <name type="scientific">Clastoptera arizonana</name>
    <name type="common">Arizona spittle bug</name>
    <dbReference type="NCBI Taxonomy" id="38151"/>
    <lineage>
        <taxon>Eukaryota</taxon>
        <taxon>Metazoa</taxon>
        <taxon>Ecdysozoa</taxon>
        <taxon>Arthropoda</taxon>
        <taxon>Hexapoda</taxon>
        <taxon>Insecta</taxon>
        <taxon>Pterygota</taxon>
        <taxon>Neoptera</taxon>
        <taxon>Paraneoptera</taxon>
        <taxon>Hemiptera</taxon>
        <taxon>Auchenorrhyncha</taxon>
        <taxon>Cercopoidea</taxon>
        <taxon>Clastopteridae</taxon>
        <taxon>Clastoptera</taxon>
    </lineage>
</organism>
<evidence type="ECO:0000259" key="2">
    <source>
        <dbReference type="Pfam" id="PF18584"/>
    </source>
</evidence>
<gene>
    <name evidence="3" type="ORF">g.29874</name>
</gene>
<evidence type="ECO:0000256" key="1">
    <source>
        <dbReference type="SAM" id="MobiDB-lite"/>
    </source>
</evidence>
<dbReference type="Pfam" id="PF18584">
    <property type="entry name" value="SYCP2_SLD"/>
    <property type="match status" value="1"/>
</dbReference>
<proteinExistence type="predicted"/>
<sequence length="998" mass="116170">MEDLIKKIKKINETQTRALRKLLSSQTQEEINVSEEILDNLKYLICNFNKKLIGVKVFLSCIQYFHQQKLEKQFFDGLDEKLSEIFALCVKKCIGFDETENILVTLSTLISKYINQSDLFGIQTQNLILSQLIQTLIEENLSFNTKYNLLSTVCQILKLPSVQKINCKNDIILFSNWLLTCGDFELQSDILEALLYLFNSISKTDINIYCAKWFSRNSHIKKLFLETDFTDFESESRKFLNFINKSISNPKVFSLGCICVMKDGCELKKPDDRNYSDFWVDFNLYSERVLIYFQETLDCWDILRLNNSYILHVTSEYDEFNDNSNENVSSIKLSFYLSSEISSVLVDIWFAFCDDFQFLENKFLIPVYCYKYESNWKNKENICSSRYLNSSVVLPTPNGCKKKKIKTYKCNQFMSTKVEKCKKKVSSNENISIINKSNSEGSMLKNINNPELHSGTDTCKRKKLFNDQDNIEGVHLSSINFLCDQEHSGFTQTLLEAEKEERKSARPKVSYSYRNQSLKTERLEKNENISDGDEGSMITNSLQAKSSLGNKSNTTFYIQNYGKSVYSDISTTPESLKIKQIKEKRKRAIRKPHVKTRLNLHIEPNIDNSISGVQNEISTKTCRNITSMVELHHTNRIDPLRIKETIHNVEVQVDCALPEPILKQKNLIQNYFDCLEEKGCLEYNSQDFLTNSLTTINLMEEDITRENKFPLYENNSPKNTQNVYHSSNSYQFSHQNQQKMLKEILDKFKGSFSKKIEERVMELKNKLKTVMQEKIGETIANIYNELQLCVSQTVDKAMSNYKFINDDLITELSKDLECYKGNIILIDILNKFKYNFSKSSDAKEIELKNELKTSMEGKVKETITKLSNELQSCVLRTVDTEMSKYKVENDILVIELIEDFKCEKKEPVFEEILDKFKENFVKNVEKTKMELINHLKTAMQQKVKKTTTRISNELRVYISGIIDEAMSKYKFEKDSMVTGLLKDLEYDISHMLKCDNII</sequence>
<dbReference type="InterPro" id="IPR040560">
    <property type="entry name" value="SYCP2_SLD"/>
</dbReference>
<dbReference type="GO" id="GO:0007140">
    <property type="term" value="P:male meiotic nuclear division"/>
    <property type="evidence" value="ECO:0007669"/>
    <property type="project" value="TreeGrafter"/>
</dbReference>
<protein>
    <recommendedName>
        <fullName evidence="2">Synaptonemal complex protein 2 Spt16M-like domain-containing protein</fullName>
    </recommendedName>
</protein>